<dbReference type="AlphaFoldDB" id="A0A1H3KTR7"/>
<dbReference type="EMBL" id="FNPC01000006">
    <property type="protein sequence ID" value="SDY55054.1"/>
    <property type="molecule type" value="Genomic_DNA"/>
</dbReference>
<proteinExistence type="predicted"/>
<gene>
    <name evidence="2" type="ORF">SAMN05216564_106136</name>
</gene>
<accession>A0A1H3KTR7</accession>
<dbReference type="RefSeq" id="WP_092733242.1">
    <property type="nucleotide sequence ID" value="NZ_FNPC01000006.1"/>
</dbReference>
<dbReference type="Proteomes" id="UP000199079">
    <property type="component" value="Unassembled WGS sequence"/>
</dbReference>
<evidence type="ECO:0000313" key="3">
    <source>
        <dbReference type="Proteomes" id="UP000199079"/>
    </source>
</evidence>
<sequence>MFDELTRRPSSVVSRRSLLAGTAGVLGASAAGGALLTAGSTTASAAIDGDPAALEAGDTPTVVSNDGRIESVYLTPAIDVEWADFGSGVRTIDVTVAVGNDAGVDTIVEETLTTATDTPGPIAEATPVDGTSGFADVAGALSLTLERLDATAIGDAVTSDALSDATLQAGETAATVLDVVLRADLAGHEGESETVLRTTSFEVTVRNPEGSADAGGTANTEAV</sequence>
<dbReference type="PROSITE" id="PS51318">
    <property type="entry name" value="TAT"/>
    <property type="match status" value="1"/>
</dbReference>
<keyword evidence="3" id="KW-1185">Reference proteome</keyword>
<feature type="region of interest" description="Disordered" evidence="1">
    <location>
        <begin position="204"/>
        <end position="223"/>
    </location>
</feature>
<evidence type="ECO:0000313" key="2">
    <source>
        <dbReference type="EMBL" id="SDY55054.1"/>
    </source>
</evidence>
<evidence type="ECO:0000256" key="1">
    <source>
        <dbReference type="SAM" id="MobiDB-lite"/>
    </source>
</evidence>
<name>A0A1H3KTR7_9EURY</name>
<reference evidence="3" key="1">
    <citation type="submission" date="2016-10" db="EMBL/GenBank/DDBJ databases">
        <authorList>
            <person name="Varghese N."/>
            <person name="Submissions S."/>
        </authorList>
    </citation>
    <scope>NUCLEOTIDE SEQUENCE [LARGE SCALE GENOMIC DNA]</scope>
    <source>
        <strain evidence="3">DC30,IBRC 10041,KCTC 4046</strain>
    </source>
</reference>
<dbReference type="InterPro" id="IPR006311">
    <property type="entry name" value="TAT_signal"/>
</dbReference>
<organism evidence="2 3">
    <name type="scientific">Halopenitus persicus</name>
    <dbReference type="NCBI Taxonomy" id="1048396"/>
    <lineage>
        <taxon>Archaea</taxon>
        <taxon>Methanobacteriati</taxon>
        <taxon>Methanobacteriota</taxon>
        <taxon>Stenosarchaea group</taxon>
        <taxon>Halobacteria</taxon>
        <taxon>Halobacteriales</taxon>
        <taxon>Haloferacaceae</taxon>
        <taxon>Halopenitus</taxon>
    </lineage>
</organism>
<dbReference type="OrthoDB" id="240435at2157"/>
<protein>
    <submittedName>
        <fullName evidence="2">Uncharacterized protein</fullName>
    </submittedName>
</protein>